<keyword evidence="1" id="KW-1185">Reference proteome</keyword>
<evidence type="ECO:0000313" key="1">
    <source>
        <dbReference type="Proteomes" id="UP000887564"/>
    </source>
</evidence>
<sequence length="275" mass="29066">MHFYFFLGSFSSGNFSRQPTLSEEERKLLREEFRVAYEKFLSNRRVLIYELQKIADKAIGVSKGCAISKLAGSSVGLGGGGIAAGMAALWNIGTQVVEYKLSPQQLGDEAKELSEADAKLMKELNSIHQKLFKADMADIEAGVGESNELSGAPIGLAGAVGRGASELIAAEAAGAEAAMATGIGTTELIGLGGQVLQGVAQGAIVFGVAMDIVSIISSARALSKGSRTKFSDALKEEIKRREIELDAIRERAISSGLIDPPEPVHLHVLEPADHI</sequence>
<protein>
    <submittedName>
        <fullName evidence="2">Uncharacterized protein</fullName>
    </submittedName>
</protein>
<dbReference type="AlphaFoldDB" id="A0A914RZV8"/>
<dbReference type="Proteomes" id="UP000887564">
    <property type="component" value="Unplaced"/>
</dbReference>
<dbReference type="WBParaSite" id="PEQ_0001165201-mRNA-1">
    <property type="protein sequence ID" value="PEQ_0001165201-mRNA-1"/>
    <property type="gene ID" value="PEQ_0001165201"/>
</dbReference>
<evidence type="ECO:0000313" key="2">
    <source>
        <dbReference type="WBParaSite" id="PEQ_0001165201-mRNA-1"/>
    </source>
</evidence>
<proteinExistence type="predicted"/>
<name>A0A914RZV8_PAREQ</name>
<organism evidence="1 2">
    <name type="scientific">Parascaris equorum</name>
    <name type="common">Equine roundworm</name>
    <dbReference type="NCBI Taxonomy" id="6256"/>
    <lineage>
        <taxon>Eukaryota</taxon>
        <taxon>Metazoa</taxon>
        <taxon>Ecdysozoa</taxon>
        <taxon>Nematoda</taxon>
        <taxon>Chromadorea</taxon>
        <taxon>Rhabditida</taxon>
        <taxon>Spirurina</taxon>
        <taxon>Ascaridomorpha</taxon>
        <taxon>Ascaridoidea</taxon>
        <taxon>Ascarididae</taxon>
        <taxon>Parascaris</taxon>
    </lineage>
</organism>
<accession>A0A914RZV8</accession>
<reference evidence="2" key="1">
    <citation type="submission" date="2022-11" db="UniProtKB">
        <authorList>
            <consortium name="WormBaseParasite"/>
        </authorList>
    </citation>
    <scope>IDENTIFICATION</scope>
</reference>